<proteinExistence type="predicted"/>
<dbReference type="Proteomes" id="UP000515841">
    <property type="component" value="Segment"/>
</dbReference>
<sequence>MAYPSSSPSIPAQIGELVYAALGYTLNHIDMHGSMPMDMRRNMRKVLQAYDRDRTAALNRRGVPTVVVQKYKAAASEKLAEWLDKQSDQVEVDESDFEQWAKELTSGDSDS</sequence>
<dbReference type="GeneID" id="63210807"/>
<name>A0A7G8LI02_9CAUD</name>
<accession>A0A7G8LI02</accession>
<evidence type="ECO:0000313" key="2">
    <source>
        <dbReference type="Proteomes" id="UP000515841"/>
    </source>
</evidence>
<keyword evidence="2" id="KW-1185">Reference proteome</keyword>
<organism evidence="1 2">
    <name type="scientific">Mycobacterium phage Reindeer</name>
    <dbReference type="NCBI Taxonomy" id="2762283"/>
    <lineage>
        <taxon>Viruses</taxon>
        <taxon>Duplodnaviria</taxon>
        <taxon>Heunggongvirae</taxon>
        <taxon>Uroviricota</taxon>
        <taxon>Caudoviricetes</taxon>
        <taxon>Vilmaviridae</taxon>
        <taxon>Mclasvirinae</taxon>
        <taxon>Bongovirus</taxon>
        <taxon>Bongovirus reindeer</taxon>
    </lineage>
</organism>
<reference evidence="1 2" key="1">
    <citation type="submission" date="2020-06" db="EMBL/GenBank/DDBJ databases">
        <authorList>
            <person name="Spencer C.E."/>
            <person name="Frederick G.D."/>
            <person name="Baliraine F.N."/>
            <person name="Favela G."/>
            <person name="Farmer V."/>
            <person name="Galindo A."/>
            <person name="Garlena R.A."/>
            <person name="Russell D.A."/>
            <person name="Pope W.H."/>
            <person name="Jacobs-Sera D."/>
            <person name="Hatfull G.F."/>
        </authorList>
    </citation>
    <scope>NUCLEOTIDE SEQUENCE [LARGE SCALE GENOMIC DNA]</scope>
</reference>
<dbReference type="EMBL" id="MT658803">
    <property type="protein sequence ID" value="QNJ56874.1"/>
    <property type="molecule type" value="Genomic_DNA"/>
</dbReference>
<dbReference type="RefSeq" id="YP_010014125.1">
    <property type="nucleotide sequence ID" value="NC_053516.1"/>
</dbReference>
<evidence type="ECO:0000313" key="1">
    <source>
        <dbReference type="EMBL" id="QNJ56874.1"/>
    </source>
</evidence>
<gene>
    <name evidence="1" type="primary">64</name>
    <name evidence="1" type="ORF">SEA_REINDEER_64</name>
</gene>
<dbReference type="KEGG" id="vg:63210807"/>
<protein>
    <submittedName>
        <fullName evidence="1">Uncharacterized protein</fullName>
    </submittedName>
</protein>